<reference evidence="2 3" key="1">
    <citation type="journal article" date="2018" name="Front. Plant Sci.">
        <title>Red Clover (Trifolium pratense) and Zigzag Clover (T. medium) - A Picture of Genomic Similarities and Differences.</title>
        <authorList>
            <person name="Dluhosova J."/>
            <person name="Istvanek J."/>
            <person name="Nedelnik J."/>
            <person name="Repkova J."/>
        </authorList>
    </citation>
    <scope>NUCLEOTIDE SEQUENCE [LARGE SCALE GENOMIC DNA]</scope>
    <source>
        <strain evidence="3">cv. 10/8</strain>
        <tissue evidence="2">Leaf</tissue>
    </source>
</reference>
<evidence type="ECO:0000313" key="2">
    <source>
        <dbReference type="EMBL" id="MCI82926.1"/>
    </source>
</evidence>
<proteinExistence type="predicted"/>
<sequence>TTGTEGASEAQVVKGKEPVVAISAAATSKRKRAGKGKVEDIVGEKKKRVTTSVSETENVNKKKRSQKKRAPRTV</sequence>
<feature type="non-terminal residue" evidence="2">
    <location>
        <position position="1"/>
    </location>
</feature>
<organism evidence="2 3">
    <name type="scientific">Trifolium medium</name>
    <dbReference type="NCBI Taxonomy" id="97028"/>
    <lineage>
        <taxon>Eukaryota</taxon>
        <taxon>Viridiplantae</taxon>
        <taxon>Streptophyta</taxon>
        <taxon>Embryophyta</taxon>
        <taxon>Tracheophyta</taxon>
        <taxon>Spermatophyta</taxon>
        <taxon>Magnoliopsida</taxon>
        <taxon>eudicotyledons</taxon>
        <taxon>Gunneridae</taxon>
        <taxon>Pentapetalae</taxon>
        <taxon>rosids</taxon>
        <taxon>fabids</taxon>
        <taxon>Fabales</taxon>
        <taxon>Fabaceae</taxon>
        <taxon>Papilionoideae</taxon>
        <taxon>50 kb inversion clade</taxon>
        <taxon>NPAAA clade</taxon>
        <taxon>Hologalegina</taxon>
        <taxon>IRL clade</taxon>
        <taxon>Trifolieae</taxon>
        <taxon>Trifolium</taxon>
    </lineage>
</organism>
<feature type="compositionally biased region" description="Basic residues" evidence="1">
    <location>
        <begin position="61"/>
        <end position="74"/>
    </location>
</feature>
<dbReference type="EMBL" id="LXQA011054764">
    <property type="protein sequence ID" value="MCI82926.1"/>
    <property type="molecule type" value="Genomic_DNA"/>
</dbReference>
<name>A0A392V3T1_9FABA</name>
<accession>A0A392V3T1</accession>
<dbReference type="AlphaFoldDB" id="A0A392V3T1"/>
<evidence type="ECO:0000256" key="1">
    <source>
        <dbReference type="SAM" id="MobiDB-lite"/>
    </source>
</evidence>
<evidence type="ECO:0000313" key="3">
    <source>
        <dbReference type="Proteomes" id="UP000265520"/>
    </source>
</evidence>
<dbReference type="Proteomes" id="UP000265520">
    <property type="component" value="Unassembled WGS sequence"/>
</dbReference>
<keyword evidence="3" id="KW-1185">Reference proteome</keyword>
<feature type="region of interest" description="Disordered" evidence="1">
    <location>
        <begin position="26"/>
        <end position="74"/>
    </location>
</feature>
<protein>
    <submittedName>
        <fullName evidence="2">Uncharacterized protein</fullName>
    </submittedName>
</protein>
<feature type="non-terminal residue" evidence="2">
    <location>
        <position position="74"/>
    </location>
</feature>
<comment type="caution">
    <text evidence="2">The sequence shown here is derived from an EMBL/GenBank/DDBJ whole genome shotgun (WGS) entry which is preliminary data.</text>
</comment>